<evidence type="ECO:0000256" key="2">
    <source>
        <dbReference type="ARBA" id="ARBA00022553"/>
    </source>
</evidence>
<dbReference type="PROSITE" id="PS50075">
    <property type="entry name" value="CARRIER"/>
    <property type="match status" value="1"/>
</dbReference>
<organism evidence="4 5">
    <name type="scientific">Pendulispora albinea</name>
    <dbReference type="NCBI Taxonomy" id="2741071"/>
    <lineage>
        <taxon>Bacteria</taxon>
        <taxon>Pseudomonadati</taxon>
        <taxon>Myxococcota</taxon>
        <taxon>Myxococcia</taxon>
        <taxon>Myxococcales</taxon>
        <taxon>Sorangiineae</taxon>
        <taxon>Pendulisporaceae</taxon>
        <taxon>Pendulispora</taxon>
    </lineage>
</organism>
<evidence type="ECO:0000313" key="4">
    <source>
        <dbReference type="EMBL" id="WXB14262.1"/>
    </source>
</evidence>
<keyword evidence="2" id="KW-0597">Phosphoprotein</keyword>
<sequence>MKESLLSSVAKRLGLKEAPRGAPLRSEAEIRRWMTDRLAAQLKIPVDNVDTSREFASYGLDSRTAIQVSGELEKAVERRLSPALLFEHPTIDSVARELARELSHENKDD</sequence>
<dbReference type="Gene3D" id="1.10.1200.10">
    <property type="entry name" value="ACP-like"/>
    <property type="match status" value="1"/>
</dbReference>
<gene>
    <name evidence="4" type="ORF">LZC94_41365</name>
</gene>
<dbReference type="InterPro" id="IPR020806">
    <property type="entry name" value="PKS_PP-bd"/>
</dbReference>
<keyword evidence="1" id="KW-0596">Phosphopantetheine</keyword>
<name>A0ABZ2LYY3_9BACT</name>
<dbReference type="RefSeq" id="WP_394823882.1">
    <property type="nucleotide sequence ID" value="NZ_CP089984.1"/>
</dbReference>
<dbReference type="EMBL" id="CP089984">
    <property type="protein sequence ID" value="WXB14262.1"/>
    <property type="molecule type" value="Genomic_DNA"/>
</dbReference>
<evidence type="ECO:0000256" key="1">
    <source>
        <dbReference type="ARBA" id="ARBA00022450"/>
    </source>
</evidence>
<reference evidence="4 5" key="1">
    <citation type="submission" date="2021-12" db="EMBL/GenBank/DDBJ databases">
        <title>Discovery of the Pendulisporaceae a myxobacterial family with distinct sporulation behavior and unique specialized metabolism.</title>
        <authorList>
            <person name="Garcia R."/>
            <person name="Popoff A."/>
            <person name="Bader C.D."/>
            <person name="Loehr J."/>
            <person name="Walesch S."/>
            <person name="Walt C."/>
            <person name="Boldt J."/>
            <person name="Bunk B."/>
            <person name="Haeckl F.J.F.P.J."/>
            <person name="Gunesch A.P."/>
            <person name="Birkelbach J."/>
            <person name="Nuebel U."/>
            <person name="Pietschmann T."/>
            <person name="Bach T."/>
            <person name="Mueller R."/>
        </authorList>
    </citation>
    <scope>NUCLEOTIDE SEQUENCE [LARGE SCALE GENOMIC DNA]</scope>
    <source>
        <strain evidence="4 5">MSr11954</strain>
    </source>
</reference>
<keyword evidence="5" id="KW-1185">Reference proteome</keyword>
<dbReference type="SMART" id="SM01294">
    <property type="entry name" value="PKS_PP_betabranch"/>
    <property type="match status" value="1"/>
</dbReference>
<dbReference type="InterPro" id="IPR036736">
    <property type="entry name" value="ACP-like_sf"/>
</dbReference>
<accession>A0ABZ2LYY3</accession>
<dbReference type="Proteomes" id="UP001370348">
    <property type="component" value="Chromosome"/>
</dbReference>
<protein>
    <submittedName>
        <fullName evidence="4">Acyl carrier protein</fullName>
    </submittedName>
</protein>
<dbReference type="InterPro" id="IPR009081">
    <property type="entry name" value="PP-bd_ACP"/>
</dbReference>
<evidence type="ECO:0000259" key="3">
    <source>
        <dbReference type="PROSITE" id="PS50075"/>
    </source>
</evidence>
<dbReference type="Pfam" id="PF00550">
    <property type="entry name" value="PP-binding"/>
    <property type="match status" value="1"/>
</dbReference>
<feature type="domain" description="Carrier" evidence="3">
    <location>
        <begin position="28"/>
        <end position="102"/>
    </location>
</feature>
<dbReference type="SMART" id="SM00823">
    <property type="entry name" value="PKS_PP"/>
    <property type="match status" value="1"/>
</dbReference>
<dbReference type="SUPFAM" id="SSF47336">
    <property type="entry name" value="ACP-like"/>
    <property type="match status" value="1"/>
</dbReference>
<evidence type="ECO:0000313" key="5">
    <source>
        <dbReference type="Proteomes" id="UP001370348"/>
    </source>
</evidence>
<proteinExistence type="predicted"/>